<dbReference type="PANTHER" id="PTHR34512:SF30">
    <property type="entry name" value="OUTER MEMBRANE PROTEIN ASSEMBLY FACTOR BAMB"/>
    <property type="match status" value="1"/>
</dbReference>
<dbReference type="AlphaFoldDB" id="A0AAW6U3T2"/>
<proteinExistence type="predicted"/>
<dbReference type="Pfam" id="PF13360">
    <property type="entry name" value="PQQ_2"/>
    <property type="match status" value="1"/>
</dbReference>
<accession>A0AAW6U3T2</accession>
<dbReference type="EMBL" id="JASCXX010000018">
    <property type="protein sequence ID" value="MDI6450241.1"/>
    <property type="molecule type" value="Genomic_DNA"/>
</dbReference>
<protein>
    <submittedName>
        <fullName evidence="2">PQQ-binding-like beta-propeller repeat protein</fullName>
    </submittedName>
</protein>
<organism evidence="2 3">
    <name type="scientific">Anaerobaca lacustris</name>
    <dbReference type="NCBI Taxonomy" id="3044600"/>
    <lineage>
        <taxon>Bacteria</taxon>
        <taxon>Pseudomonadati</taxon>
        <taxon>Planctomycetota</taxon>
        <taxon>Phycisphaerae</taxon>
        <taxon>Sedimentisphaerales</taxon>
        <taxon>Anaerobacaceae</taxon>
        <taxon>Anaerobaca</taxon>
    </lineage>
</organism>
<dbReference type="PANTHER" id="PTHR34512">
    <property type="entry name" value="CELL SURFACE PROTEIN"/>
    <property type="match status" value="1"/>
</dbReference>
<dbReference type="InterPro" id="IPR011047">
    <property type="entry name" value="Quinoprotein_ADH-like_sf"/>
</dbReference>
<dbReference type="Proteomes" id="UP001431776">
    <property type="component" value="Unassembled WGS sequence"/>
</dbReference>
<reference evidence="2" key="1">
    <citation type="submission" date="2023-05" db="EMBL/GenBank/DDBJ databases">
        <title>Anaerotaeda fermentans gen. nov., sp. nov., a novel anaerobic planctomycete of the new family within the order Sedimentisphaerales isolated from Taman Peninsula, Russia.</title>
        <authorList>
            <person name="Khomyakova M.A."/>
            <person name="Merkel A.Y."/>
            <person name="Slobodkin A.I."/>
        </authorList>
    </citation>
    <scope>NUCLEOTIDE SEQUENCE</scope>
    <source>
        <strain evidence="2">M17dextr</strain>
    </source>
</reference>
<dbReference type="InterPro" id="IPR015943">
    <property type="entry name" value="WD40/YVTN_repeat-like_dom_sf"/>
</dbReference>
<evidence type="ECO:0000313" key="3">
    <source>
        <dbReference type="Proteomes" id="UP001431776"/>
    </source>
</evidence>
<name>A0AAW6U3T2_9BACT</name>
<comment type="caution">
    <text evidence="2">The sequence shown here is derived from an EMBL/GenBank/DDBJ whole genome shotgun (WGS) entry which is preliminary data.</text>
</comment>
<dbReference type="InterPro" id="IPR002372">
    <property type="entry name" value="PQQ_rpt_dom"/>
</dbReference>
<dbReference type="Gene3D" id="2.40.10.480">
    <property type="match status" value="1"/>
</dbReference>
<evidence type="ECO:0000259" key="1">
    <source>
        <dbReference type="Pfam" id="PF13360"/>
    </source>
</evidence>
<feature type="domain" description="Pyrrolo-quinoline quinone repeat" evidence="1">
    <location>
        <begin position="115"/>
        <end position="339"/>
    </location>
</feature>
<gene>
    <name evidence="2" type="ORF">QJ522_14370</name>
</gene>
<dbReference type="SUPFAM" id="SSF50998">
    <property type="entry name" value="Quinoprotein alcohol dehydrogenase-like"/>
    <property type="match status" value="1"/>
</dbReference>
<sequence length="439" mass="48766">MKRNGMATVKRIRDKGRWARWCVFLCLMAEPVMVGLSDAADGLIASPEPGWPQWRGPRRDGLSDETDLLTSWPEGGPPLVWKRDGFGVGWSSPIVAGERLYLTGDLDGELVVFALGLDGAVEWRTTNGRAWRGPYPGARASCVYSEGRLYHLNAHGRLACLDASSGREIWAVNVLDRFEAQNIRWGLSECLLVDGPNVIVTPGGQAALMAAMDKRTGETVWTTEPPGKDHASYSSPILFRHGGRRLIANCSSAHGFGVDADTGELLWTVPLRNPHGANIAGPIYGDGHIFYATARTEDSRLYRLAVRDDGISAEHRWTTAVDPVTGYALLVDDTLFAARYLEAKWWFGIDWQTGRTTYELQDFTTGAAIHADGRLYIVDEQGAVALVMPEADGLTVVGQFRLTPERIRDAWTHPILHNGRLYLRHHDNLWCYDVRKERT</sequence>
<dbReference type="RefSeq" id="WP_349245651.1">
    <property type="nucleotide sequence ID" value="NZ_JASCXX010000018.1"/>
</dbReference>
<evidence type="ECO:0000313" key="2">
    <source>
        <dbReference type="EMBL" id="MDI6450241.1"/>
    </source>
</evidence>
<dbReference type="Gene3D" id="2.130.10.10">
    <property type="entry name" value="YVTN repeat-like/Quinoprotein amine dehydrogenase"/>
    <property type="match status" value="1"/>
</dbReference>
<keyword evidence="3" id="KW-1185">Reference proteome</keyword>